<dbReference type="PANTHER" id="PTHR43649:SF33">
    <property type="entry name" value="POLYGALACTURONAN_RHAMNOGALACTURONAN-BINDING PROTEIN YTCQ"/>
    <property type="match status" value="1"/>
</dbReference>
<keyword evidence="7" id="KW-0449">Lipoprotein</keyword>
<keyword evidence="4 8" id="KW-0732">Signal</keyword>
<evidence type="ECO:0000256" key="2">
    <source>
        <dbReference type="ARBA" id="ARBA00008520"/>
    </source>
</evidence>
<reference evidence="10" key="1">
    <citation type="journal article" date="2019" name="Int. J. Syst. Evol. Microbiol.">
        <title>The Global Catalogue of Microorganisms (GCM) 10K type strain sequencing project: providing services to taxonomists for standard genome sequencing and annotation.</title>
        <authorList>
            <consortium name="The Broad Institute Genomics Platform"/>
            <consortium name="The Broad Institute Genome Sequencing Center for Infectious Disease"/>
            <person name="Wu L."/>
            <person name="Ma J."/>
        </authorList>
    </citation>
    <scope>NUCLEOTIDE SEQUENCE [LARGE SCALE GENOMIC DNA]</scope>
    <source>
        <strain evidence="10">CECT 8288</strain>
    </source>
</reference>
<protein>
    <submittedName>
        <fullName evidence="9">ABC transporter substrate-binding protein</fullName>
    </submittedName>
</protein>
<dbReference type="RefSeq" id="WP_290282167.1">
    <property type="nucleotide sequence ID" value="NZ_JAUFQI010000001.1"/>
</dbReference>
<dbReference type="SUPFAM" id="SSF53850">
    <property type="entry name" value="Periplasmic binding protein-like II"/>
    <property type="match status" value="1"/>
</dbReference>
<keyword evidence="6" id="KW-0564">Palmitate</keyword>
<evidence type="ECO:0000313" key="9">
    <source>
        <dbReference type="EMBL" id="MFC3700387.1"/>
    </source>
</evidence>
<keyword evidence="10" id="KW-1185">Reference proteome</keyword>
<comment type="caution">
    <text evidence="9">The sequence shown here is derived from an EMBL/GenBank/DDBJ whole genome shotgun (WGS) entry which is preliminary data.</text>
</comment>
<evidence type="ECO:0000313" key="10">
    <source>
        <dbReference type="Proteomes" id="UP001595710"/>
    </source>
</evidence>
<evidence type="ECO:0000256" key="4">
    <source>
        <dbReference type="ARBA" id="ARBA00022729"/>
    </source>
</evidence>
<evidence type="ECO:0000256" key="8">
    <source>
        <dbReference type="SAM" id="SignalP"/>
    </source>
</evidence>
<comment type="subcellular location">
    <subcellularLocation>
        <location evidence="1">Periplasm</location>
    </subcellularLocation>
</comment>
<evidence type="ECO:0000256" key="6">
    <source>
        <dbReference type="ARBA" id="ARBA00023139"/>
    </source>
</evidence>
<organism evidence="9 10">
    <name type="scientific">Reinekea marina</name>
    <dbReference type="NCBI Taxonomy" id="1310421"/>
    <lineage>
        <taxon>Bacteria</taxon>
        <taxon>Pseudomonadati</taxon>
        <taxon>Pseudomonadota</taxon>
        <taxon>Gammaproteobacteria</taxon>
        <taxon>Oceanospirillales</taxon>
        <taxon>Saccharospirillaceae</taxon>
        <taxon>Reinekea</taxon>
    </lineage>
</organism>
<evidence type="ECO:0000256" key="7">
    <source>
        <dbReference type="ARBA" id="ARBA00023288"/>
    </source>
</evidence>
<evidence type="ECO:0000256" key="1">
    <source>
        <dbReference type="ARBA" id="ARBA00004418"/>
    </source>
</evidence>
<dbReference type="PANTHER" id="PTHR43649">
    <property type="entry name" value="ARABINOSE-BINDING PROTEIN-RELATED"/>
    <property type="match status" value="1"/>
</dbReference>
<dbReference type="Proteomes" id="UP001595710">
    <property type="component" value="Unassembled WGS sequence"/>
</dbReference>
<keyword evidence="3" id="KW-1003">Cell membrane</keyword>
<sequence>MKNLWLLIFFCISVVSFASDRVDLTIWYNVGSKSEQALFEDQVRRFNSQHQNINLNTLVLPQSAFSDFVVKEAKQGRLPDLLYFQSGSLSRYVWSDLLMPINQLLSEEFLNNVTQTIRQQGTYPIDGREYALSPTSDALTLFANRQLLADAGVTVPRSIEEAWSLDEFHNALDLLAKKHGKWPLDMQLYYADDDWYVTAFSPFIQSTGGEIISNTKWDAHIALESLFMDDFKKVLSPLVQNNWIVPSHKSTRRFEKRRASLSLATTSQWPSFKSALGDDVVAIPFPVLGPYHVTSNDNWSYGITSQTKNPQQAAEFMKFIMSDEEVLMSSNGNYSVPATLSALSKSPIFGERGPLSIPASQLAASARPKPLHPAYPVIRAALADAMDDILTGTDFNVALSSAADVIDLDIEKNNGYPPFDDM</sequence>
<gene>
    <name evidence="9" type="ORF">ACFOND_01945</name>
</gene>
<proteinExistence type="inferred from homology"/>
<keyword evidence="5" id="KW-0472">Membrane</keyword>
<name>A0ABV7WN47_9GAMM</name>
<dbReference type="Pfam" id="PF13416">
    <property type="entry name" value="SBP_bac_8"/>
    <property type="match status" value="1"/>
</dbReference>
<comment type="similarity">
    <text evidence="2">Belongs to the bacterial solute-binding protein 1 family.</text>
</comment>
<accession>A0ABV7WN47</accession>
<dbReference type="InterPro" id="IPR006059">
    <property type="entry name" value="SBP"/>
</dbReference>
<evidence type="ECO:0000256" key="3">
    <source>
        <dbReference type="ARBA" id="ARBA00022475"/>
    </source>
</evidence>
<evidence type="ECO:0000256" key="5">
    <source>
        <dbReference type="ARBA" id="ARBA00023136"/>
    </source>
</evidence>
<feature type="chain" id="PRO_5046634343" evidence="8">
    <location>
        <begin position="19"/>
        <end position="422"/>
    </location>
</feature>
<dbReference type="Gene3D" id="3.40.190.10">
    <property type="entry name" value="Periplasmic binding protein-like II"/>
    <property type="match status" value="1"/>
</dbReference>
<dbReference type="EMBL" id="JBHRYN010000004">
    <property type="protein sequence ID" value="MFC3700387.1"/>
    <property type="molecule type" value="Genomic_DNA"/>
</dbReference>
<dbReference type="InterPro" id="IPR050490">
    <property type="entry name" value="Bact_solute-bd_prot1"/>
</dbReference>
<feature type="signal peptide" evidence="8">
    <location>
        <begin position="1"/>
        <end position="18"/>
    </location>
</feature>